<proteinExistence type="predicted"/>
<keyword evidence="3" id="KW-1185">Reference proteome</keyword>
<feature type="compositionally biased region" description="Pro residues" evidence="1">
    <location>
        <begin position="124"/>
        <end position="135"/>
    </location>
</feature>
<feature type="region of interest" description="Disordered" evidence="1">
    <location>
        <begin position="379"/>
        <end position="427"/>
    </location>
</feature>
<feature type="compositionally biased region" description="Basic and acidic residues" evidence="1">
    <location>
        <begin position="170"/>
        <end position="183"/>
    </location>
</feature>
<protein>
    <submittedName>
        <fullName evidence="2">Uncharacterized protein</fullName>
    </submittedName>
</protein>
<comment type="caution">
    <text evidence="2">The sequence shown here is derived from an EMBL/GenBank/DDBJ whole genome shotgun (WGS) entry which is preliminary data.</text>
</comment>
<accession>A0ABR3DLI5</accession>
<feature type="compositionally biased region" description="Low complexity" evidence="1">
    <location>
        <begin position="315"/>
        <end position="326"/>
    </location>
</feature>
<feature type="region of interest" description="Disordered" evidence="1">
    <location>
        <begin position="31"/>
        <end position="351"/>
    </location>
</feature>
<organism evidence="2 3">
    <name type="scientific">Neurospora intermedia</name>
    <dbReference type="NCBI Taxonomy" id="5142"/>
    <lineage>
        <taxon>Eukaryota</taxon>
        <taxon>Fungi</taxon>
        <taxon>Dikarya</taxon>
        <taxon>Ascomycota</taxon>
        <taxon>Pezizomycotina</taxon>
        <taxon>Sordariomycetes</taxon>
        <taxon>Sordariomycetidae</taxon>
        <taxon>Sordariales</taxon>
        <taxon>Sordariaceae</taxon>
        <taxon>Neurospora</taxon>
    </lineage>
</organism>
<name>A0ABR3DLI5_NEUIN</name>
<evidence type="ECO:0000256" key="1">
    <source>
        <dbReference type="SAM" id="MobiDB-lite"/>
    </source>
</evidence>
<evidence type="ECO:0000313" key="3">
    <source>
        <dbReference type="Proteomes" id="UP001451303"/>
    </source>
</evidence>
<feature type="compositionally biased region" description="Basic and acidic residues" evidence="1">
    <location>
        <begin position="71"/>
        <end position="101"/>
    </location>
</feature>
<sequence>MVNGGDSQPSPWGISWISWEMSNRFDELRAARKEGRPLHPSVTSNQNPDRFDELRTARREDRPLYQPNTSKKRDGTTDEPHSETRYRSLTPHHIEHCRREEVDEAYPEGDSPLIDALRRRSRSSPPPLTRAPTPHPRTSAPRLMKKSVRWADPLEEPTPEKIRSERKRRNSEPPRADVEETQKEGQSCTIRRYRPSTIPRPKRRGSGAEISKPSCSDRRPAPSFTIELVLAPQADQSSQRPLSPLIPQAMPAPLRTSPIKTSTRRIINTISPSVSTPAVQAKPSTRNFSFEDQPEVITLGPDCRPSNQQHAPLISQTLSFSRSTSSYLKEKPRRRGTVRPPQSEVKPTSAVVVAESSKPSLLASSSTSSFQTAKSFWSDISDGGSKSRDSSSSETPSPIKADPIRVTVDRDVSGSPSKATVSKLPLPSSAASSSFYAVKSFWSEISGTSSFGAIIDGAKDVKFPCGPSAISGRTEVCKTSKVGELSRYTVNCPVYIPIKAQSSSPKTPILRSEGGSVGGDRPKFRSRIPVPTASYHVTKTEQSRHVPLRAVIGVSASQSSMRPPVNAGSFVSGPSSSTSSYRTAESYLTIASDGDASVSRPKTTSTVLPTSIPPINDSAQDQNTVSIQSQLWHDVLKLYTSGLSSCPPLCDCNDCIWSSQEEIDCCSMVAHVDAGECHER</sequence>
<feature type="region of interest" description="Disordered" evidence="1">
    <location>
        <begin position="505"/>
        <end position="527"/>
    </location>
</feature>
<feature type="compositionally biased region" description="Polar residues" evidence="1">
    <location>
        <begin position="258"/>
        <end position="290"/>
    </location>
</feature>
<reference evidence="2 3" key="1">
    <citation type="submission" date="2023-09" db="EMBL/GenBank/DDBJ databases">
        <title>Multi-omics analysis of a traditional fermented food reveals byproduct-associated fungal strains for waste-to-food upcycling.</title>
        <authorList>
            <consortium name="Lawrence Berkeley National Laboratory"/>
            <person name="Rekdal V.M."/>
            <person name="Villalobos-Escobedo J.M."/>
            <person name="Rodriguez-Valeron N."/>
            <person name="Garcia M.O."/>
            <person name="Vasquez D.P."/>
            <person name="Damayanti I."/>
            <person name="Sorensen P.M."/>
            <person name="Baidoo E.E."/>
            <person name="De Carvalho A.C."/>
            <person name="Riley R."/>
            <person name="Lipzen A."/>
            <person name="He G."/>
            <person name="Yan M."/>
            <person name="Haridas S."/>
            <person name="Daum C."/>
            <person name="Yoshinaga Y."/>
            <person name="Ng V."/>
            <person name="Grigoriev I.V."/>
            <person name="Munk R."/>
            <person name="Nuraida L."/>
            <person name="Wijaya C.H."/>
            <person name="Morales P.-C."/>
            <person name="Keasling J.D."/>
        </authorList>
    </citation>
    <scope>NUCLEOTIDE SEQUENCE [LARGE SCALE GENOMIC DNA]</scope>
    <source>
        <strain evidence="2 3">FGSC 2613</strain>
    </source>
</reference>
<feature type="compositionally biased region" description="Polar residues" evidence="1">
    <location>
        <begin position="600"/>
        <end position="609"/>
    </location>
</feature>
<evidence type="ECO:0000313" key="2">
    <source>
        <dbReference type="EMBL" id="KAL0472788.1"/>
    </source>
</evidence>
<dbReference type="Proteomes" id="UP001451303">
    <property type="component" value="Unassembled WGS sequence"/>
</dbReference>
<dbReference type="EMBL" id="JAVLET010000002">
    <property type="protein sequence ID" value="KAL0472788.1"/>
    <property type="molecule type" value="Genomic_DNA"/>
</dbReference>
<gene>
    <name evidence="2" type="ORF">QR685DRAFT_568956</name>
</gene>
<feature type="region of interest" description="Disordered" evidence="1">
    <location>
        <begin position="595"/>
        <end position="617"/>
    </location>
</feature>
<feature type="compositionally biased region" description="Basic and acidic residues" evidence="1">
    <location>
        <begin position="49"/>
        <end position="63"/>
    </location>
</feature>